<dbReference type="GO" id="GO:0042645">
    <property type="term" value="C:mitochondrial nucleoid"/>
    <property type="evidence" value="ECO:0007669"/>
    <property type="project" value="UniProtKB-ARBA"/>
</dbReference>
<keyword evidence="10" id="KW-0540">Nuclease</keyword>
<dbReference type="EC" id="3.1.26.11" evidence="6"/>
<comment type="similarity">
    <text evidence="5">Belongs to the RNase Z family.</text>
</comment>
<keyword evidence="9" id="KW-0819">tRNA processing</keyword>
<name>A0A1A9WWX6_9MUSC</name>
<dbReference type="Proteomes" id="UP000091820">
    <property type="component" value="Unassembled WGS sequence"/>
</dbReference>
<evidence type="ECO:0000256" key="16">
    <source>
        <dbReference type="ARBA" id="ARBA00023128"/>
    </source>
</evidence>
<keyword evidence="26" id="KW-1185">Reference proteome</keyword>
<comment type="cofactor">
    <cofactor evidence="2">
        <name>Zn(2+)</name>
        <dbReference type="ChEBI" id="CHEBI:29105"/>
    </cofactor>
</comment>
<feature type="domain" description="tRNase Z endonuclease" evidence="24">
    <location>
        <begin position="89"/>
        <end position="136"/>
    </location>
</feature>
<accession>A0A1A9WWX6</accession>
<dbReference type="FunFam" id="3.60.15.10:FF:000051">
    <property type="entry name" value="Ribonuclease Z, mitochondrial"/>
    <property type="match status" value="1"/>
</dbReference>
<dbReference type="PANTHER" id="PTHR12553:SF49">
    <property type="entry name" value="ZINC PHOSPHODIESTERASE ELAC PROTEIN 2"/>
    <property type="match status" value="1"/>
</dbReference>
<keyword evidence="8" id="KW-0597">Phosphoprotein</keyword>
<dbReference type="GO" id="GO:0046872">
    <property type="term" value="F:metal ion binding"/>
    <property type="evidence" value="ECO:0007669"/>
    <property type="project" value="UniProtKB-KW"/>
</dbReference>
<dbReference type="InterPro" id="IPR027794">
    <property type="entry name" value="tRNase_Z_dom"/>
</dbReference>
<dbReference type="PANTHER" id="PTHR12553">
    <property type="entry name" value="ZINC PHOSPHODIESTERASE ELAC PROTEIN 2"/>
    <property type="match status" value="1"/>
</dbReference>
<evidence type="ECO:0000256" key="13">
    <source>
        <dbReference type="ARBA" id="ARBA00022801"/>
    </source>
</evidence>
<evidence type="ECO:0000256" key="19">
    <source>
        <dbReference type="ARBA" id="ARBA00030729"/>
    </source>
</evidence>
<comment type="function">
    <text evidence="22">Zinc phosphodiesterase, which displays mitochondrial tRNA 3'-processing endonuclease activity. Involved in tRNA maturation, by removing a 3'-trailer from precursor tRNA. Associates with mitochondrial DNA complexes at the nucleoids to initiate RNA processing and ribosome assembly.</text>
</comment>
<keyword evidence="13" id="KW-0378">Hydrolase</keyword>
<evidence type="ECO:0000256" key="3">
    <source>
        <dbReference type="ARBA" id="ARBA00004123"/>
    </source>
</evidence>
<dbReference type="Pfam" id="PF13691">
    <property type="entry name" value="Lactamase_B_4"/>
    <property type="match status" value="1"/>
</dbReference>
<dbReference type="GO" id="GO:0005634">
    <property type="term" value="C:nucleus"/>
    <property type="evidence" value="ECO:0007669"/>
    <property type="project" value="UniProtKB-SubCell"/>
</dbReference>
<organism evidence="25 26">
    <name type="scientific">Glossina brevipalpis</name>
    <dbReference type="NCBI Taxonomy" id="37001"/>
    <lineage>
        <taxon>Eukaryota</taxon>
        <taxon>Metazoa</taxon>
        <taxon>Ecdysozoa</taxon>
        <taxon>Arthropoda</taxon>
        <taxon>Hexapoda</taxon>
        <taxon>Insecta</taxon>
        <taxon>Pterygota</taxon>
        <taxon>Neoptera</taxon>
        <taxon>Endopterygota</taxon>
        <taxon>Diptera</taxon>
        <taxon>Brachycera</taxon>
        <taxon>Muscomorpha</taxon>
        <taxon>Hippoboscoidea</taxon>
        <taxon>Glossinidae</taxon>
        <taxon>Glossina</taxon>
    </lineage>
</organism>
<dbReference type="SUPFAM" id="SSF56281">
    <property type="entry name" value="Metallo-hydrolase/oxidoreductase"/>
    <property type="match status" value="2"/>
</dbReference>
<dbReference type="Pfam" id="PF23023">
    <property type="entry name" value="Anti-Pycsar_Apyc1"/>
    <property type="match status" value="1"/>
</dbReference>
<evidence type="ECO:0000256" key="15">
    <source>
        <dbReference type="ARBA" id="ARBA00022946"/>
    </source>
</evidence>
<evidence type="ECO:0000256" key="7">
    <source>
        <dbReference type="ARBA" id="ARBA00013357"/>
    </source>
</evidence>
<dbReference type="CDD" id="cd07718">
    <property type="entry name" value="RNaseZ_ELAC1_ELAC2-C-term-like_MBL-fold"/>
    <property type="match status" value="1"/>
</dbReference>
<keyword evidence="17" id="KW-0539">Nucleus</keyword>
<evidence type="ECO:0000256" key="11">
    <source>
        <dbReference type="ARBA" id="ARBA00022723"/>
    </source>
</evidence>
<dbReference type="GO" id="GO:0042781">
    <property type="term" value="F:3'-tRNA processing endoribonuclease activity"/>
    <property type="evidence" value="ECO:0007669"/>
    <property type="project" value="UniProtKB-EC"/>
</dbReference>
<evidence type="ECO:0000256" key="6">
    <source>
        <dbReference type="ARBA" id="ARBA00012477"/>
    </source>
</evidence>
<dbReference type="FunFam" id="3.60.15.10:FF:000014">
    <property type="entry name" value="Zinc phosphodiesterase ELAC protein 2"/>
    <property type="match status" value="1"/>
</dbReference>
<evidence type="ECO:0000313" key="26">
    <source>
        <dbReference type="Proteomes" id="UP000091820"/>
    </source>
</evidence>
<dbReference type="EnsemblMetazoa" id="GBRI035454-RA">
    <property type="protein sequence ID" value="GBRI035454-PA"/>
    <property type="gene ID" value="GBRI035454"/>
</dbReference>
<evidence type="ECO:0000256" key="14">
    <source>
        <dbReference type="ARBA" id="ARBA00022833"/>
    </source>
</evidence>
<comment type="subunit">
    <text evidence="23">Homodimer. Interacts with PTCD1.</text>
</comment>
<evidence type="ECO:0000256" key="20">
    <source>
        <dbReference type="ARBA" id="ARBA00032104"/>
    </source>
</evidence>
<keyword evidence="15" id="KW-0809">Transit peptide</keyword>
<evidence type="ECO:0000256" key="21">
    <source>
        <dbReference type="ARBA" id="ARBA00032616"/>
    </source>
</evidence>
<evidence type="ECO:0000313" key="25">
    <source>
        <dbReference type="EnsemblMetazoa" id="GBRI035454-PA"/>
    </source>
</evidence>
<evidence type="ECO:0000256" key="23">
    <source>
        <dbReference type="ARBA" id="ARBA00047136"/>
    </source>
</evidence>
<reference evidence="26" key="1">
    <citation type="submission" date="2014-03" db="EMBL/GenBank/DDBJ databases">
        <authorList>
            <person name="Aksoy S."/>
            <person name="Warren W."/>
            <person name="Wilson R.K."/>
        </authorList>
    </citation>
    <scope>NUCLEOTIDE SEQUENCE [LARGE SCALE GENOMIC DNA]</scope>
    <source>
        <strain evidence="26">IAEA</strain>
    </source>
</reference>
<sequence length="818" mass="92396">MLLNTLKNAARNITKEKLQQLLVDSSQTKQRSYQLTSEVARMAGKEVCDAPQAKISAQQEAVKKKSTPYAPGNIILQVLGAGGNGAPVSLFLFTDHSRYLFNCGEGTQRLAHEHKTRLARMESVFFTRNTWPAIGGLPGLILTLQETGVRNLSLYGPPYLDNIFYSMKKFVILRNLQLKIKDCTQADEQHFEDGVMSMKFITLERDKQHISAETKYNDQVVIAYICNLKPKPGVLNLQKCVDHDVPPGPLLGLLKNGIDITLDNGKIVKSKDVCDPGDKPLNFIILDIPSEEFLPALQKKEQQFLASDNSESETTLIVHFTPQEILNNNCYQSFVQKFPKHTQHLYINSSKNAFSGYLSAHRIQYQLNQLNPRVFPLLAEAVTLNATSDVTNGLKKSKLSVEDLTLNDFEIELEKDNETTSGKTHLVNLKPMTSYHLRPKKGLDRNSEVKLNPSEYIQETQLLPEFPRLLEKLKLDYSTLSATTSSVNSHQLPKITFLGTGSCVPNKTRNVSSILLQTLPKAFVLLDCGEGSLGQIQRFFGFNQAEDIVENLKAIYISHLHADHHIGLINFLNERLRLIRAKKVSKKLSLFAPKQITPWLNFYNEHIANLSEAYELISNADMLEKPFNLQDFQTDSGIASMRTCLVRHCPHSYGVSLSLKGPPYQSVEEEPIKITYSGDTMPCEDLIDLGLNSTVLIHEATMEDDLLEEAKIKRHSTLSQAIEQGQSMKAKHIILTHFSQRYAKLPRLQINSDSGAINSLTNVSIAFDNMQVSIEDLQHFYLMYPAMRALFAEYAEELEQRAIKREFKLERKRKLMNS</sequence>
<proteinExistence type="inferred from homology"/>
<evidence type="ECO:0000256" key="10">
    <source>
        <dbReference type="ARBA" id="ARBA00022722"/>
    </source>
</evidence>
<evidence type="ECO:0000256" key="4">
    <source>
        <dbReference type="ARBA" id="ARBA00004305"/>
    </source>
</evidence>
<keyword evidence="11" id="KW-0479">Metal-binding</keyword>
<evidence type="ECO:0000256" key="17">
    <source>
        <dbReference type="ARBA" id="ARBA00023242"/>
    </source>
</evidence>
<evidence type="ECO:0000259" key="24">
    <source>
        <dbReference type="Pfam" id="PF13691"/>
    </source>
</evidence>
<comment type="catalytic activity">
    <reaction evidence="1">
        <text>Endonucleolytic cleavage of RNA, removing extra 3' nucleotides from tRNA precursor, generating 3' termini of tRNAs. A 3'-hydroxy group is left at the tRNA terminus and a 5'-phosphoryl group is left at the trailer molecule.</text>
        <dbReference type="EC" id="3.1.26.11"/>
    </reaction>
</comment>
<reference evidence="25" key="2">
    <citation type="submission" date="2020-05" db="UniProtKB">
        <authorList>
            <consortium name="EnsemblMetazoa"/>
        </authorList>
    </citation>
    <scope>IDENTIFICATION</scope>
    <source>
        <strain evidence="25">IAEA</strain>
    </source>
</reference>
<dbReference type="InterPro" id="IPR036866">
    <property type="entry name" value="RibonucZ/Hydroxyglut_hydro"/>
</dbReference>
<dbReference type="GO" id="GO:1990180">
    <property type="term" value="P:mitochondrial tRNA 3'-end processing"/>
    <property type="evidence" value="ECO:0007669"/>
    <property type="project" value="TreeGrafter"/>
</dbReference>
<evidence type="ECO:0000256" key="1">
    <source>
        <dbReference type="ARBA" id="ARBA00000402"/>
    </source>
</evidence>
<protein>
    <recommendedName>
        <fullName evidence="7">Zinc phosphodiesterase ELAC protein 2</fullName>
        <ecNumber evidence="6">3.1.26.11</ecNumber>
    </recommendedName>
    <alternativeName>
        <fullName evidence="21">ElaC homolog protein 2</fullName>
    </alternativeName>
    <alternativeName>
        <fullName evidence="19">Ribonuclease Z 2</fullName>
    </alternativeName>
    <alternativeName>
        <fullName evidence="20">tRNA 3 endonuclease 2</fullName>
    </alternativeName>
    <alternativeName>
        <fullName evidence="18">tRNase Z 2</fullName>
    </alternativeName>
</protein>
<evidence type="ECO:0000256" key="5">
    <source>
        <dbReference type="ARBA" id="ARBA00007823"/>
    </source>
</evidence>
<dbReference type="STRING" id="37001.A0A1A9WWX6"/>
<evidence type="ECO:0000256" key="18">
    <source>
        <dbReference type="ARBA" id="ARBA00030689"/>
    </source>
</evidence>
<evidence type="ECO:0000256" key="2">
    <source>
        <dbReference type="ARBA" id="ARBA00001947"/>
    </source>
</evidence>
<keyword evidence="12" id="KW-0255">Endonuclease</keyword>
<dbReference type="Gene3D" id="3.60.15.10">
    <property type="entry name" value="Ribonuclease Z/Hydroxyacylglutathione hydrolase-like"/>
    <property type="match status" value="2"/>
</dbReference>
<keyword evidence="14" id="KW-0862">Zinc</keyword>
<evidence type="ECO:0000256" key="12">
    <source>
        <dbReference type="ARBA" id="ARBA00022759"/>
    </source>
</evidence>
<dbReference type="AlphaFoldDB" id="A0A1A9WWX6"/>
<comment type="subcellular location">
    <subcellularLocation>
        <location evidence="4">Mitochondrion matrix</location>
    </subcellularLocation>
    <subcellularLocation>
        <location evidence="3">Nucleus</location>
    </subcellularLocation>
</comment>
<evidence type="ECO:0000256" key="9">
    <source>
        <dbReference type="ARBA" id="ARBA00022694"/>
    </source>
</evidence>
<evidence type="ECO:0000256" key="22">
    <source>
        <dbReference type="ARBA" id="ARBA00046098"/>
    </source>
</evidence>
<keyword evidence="16" id="KW-0496">Mitochondrion</keyword>
<dbReference type="InterPro" id="IPR047151">
    <property type="entry name" value="RNZ2-like"/>
</dbReference>
<evidence type="ECO:0000256" key="8">
    <source>
        <dbReference type="ARBA" id="ARBA00022553"/>
    </source>
</evidence>
<dbReference type="VEuPathDB" id="VectorBase:GBRI035454"/>